<dbReference type="InterPro" id="IPR036097">
    <property type="entry name" value="HisK_dim/P_sf"/>
</dbReference>
<dbReference type="InterPro" id="IPR004358">
    <property type="entry name" value="Sig_transdc_His_kin-like_C"/>
</dbReference>
<dbReference type="SUPFAM" id="SSF55874">
    <property type="entry name" value="ATPase domain of HSP90 chaperone/DNA topoisomerase II/histidine kinase"/>
    <property type="match status" value="1"/>
</dbReference>
<feature type="domain" description="Histidine kinase" evidence="12">
    <location>
        <begin position="258"/>
        <end position="466"/>
    </location>
</feature>
<keyword evidence="7 14" id="KW-0418">Kinase</keyword>
<dbReference type="Proteomes" id="UP000292027">
    <property type="component" value="Unassembled WGS sequence"/>
</dbReference>
<dbReference type="Pfam" id="PF02518">
    <property type="entry name" value="HATPase_c"/>
    <property type="match status" value="1"/>
</dbReference>
<keyword evidence="9" id="KW-0902">Two-component regulatory system</keyword>
<dbReference type="EC" id="2.7.13.3" evidence="3"/>
<dbReference type="InterPro" id="IPR005467">
    <property type="entry name" value="His_kinase_dom"/>
</dbReference>
<dbReference type="CDD" id="cd00082">
    <property type="entry name" value="HisKA"/>
    <property type="match status" value="1"/>
</dbReference>
<keyword evidence="10 11" id="KW-0472">Membrane</keyword>
<evidence type="ECO:0000256" key="1">
    <source>
        <dbReference type="ARBA" id="ARBA00000085"/>
    </source>
</evidence>
<dbReference type="PANTHER" id="PTHR45436:SF5">
    <property type="entry name" value="SENSOR HISTIDINE KINASE TRCS"/>
    <property type="match status" value="1"/>
</dbReference>
<dbReference type="SMART" id="SM00388">
    <property type="entry name" value="HisKA"/>
    <property type="match status" value="1"/>
</dbReference>
<dbReference type="SUPFAM" id="SSF158472">
    <property type="entry name" value="HAMP domain-like"/>
    <property type="match status" value="1"/>
</dbReference>
<protein>
    <recommendedName>
        <fullName evidence="3">histidine kinase</fullName>
        <ecNumber evidence="3">2.7.13.3</ecNumber>
    </recommendedName>
</protein>
<keyword evidence="5" id="KW-0808">Transferase</keyword>
<dbReference type="SMART" id="SM00387">
    <property type="entry name" value="HATPase_c"/>
    <property type="match status" value="1"/>
</dbReference>
<evidence type="ECO:0000256" key="3">
    <source>
        <dbReference type="ARBA" id="ARBA00012438"/>
    </source>
</evidence>
<dbReference type="OrthoDB" id="9786919at2"/>
<evidence type="ECO:0000313" key="14">
    <source>
        <dbReference type="EMBL" id="RZU11204.1"/>
    </source>
</evidence>
<keyword evidence="15" id="KW-1185">Reference proteome</keyword>
<dbReference type="AlphaFoldDB" id="A0A4Q7WM76"/>
<comment type="subcellular location">
    <subcellularLocation>
        <location evidence="2">Cell membrane</location>
    </subcellularLocation>
</comment>
<evidence type="ECO:0000256" key="11">
    <source>
        <dbReference type="SAM" id="Phobius"/>
    </source>
</evidence>
<dbReference type="InterPro" id="IPR003660">
    <property type="entry name" value="HAMP_dom"/>
</dbReference>
<feature type="transmembrane region" description="Helical" evidence="11">
    <location>
        <begin position="176"/>
        <end position="200"/>
    </location>
</feature>
<name>A0A4Q7WM76_9ACTN</name>
<evidence type="ECO:0000313" key="15">
    <source>
        <dbReference type="Proteomes" id="UP000292027"/>
    </source>
</evidence>
<dbReference type="PROSITE" id="PS50885">
    <property type="entry name" value="HAMP"/>
    <property type="match status" value="1"/>
</dbReference>
<gene>
    <name evidence="14" type="ORF">EV645_6364</name>
</gene>
<organism evidence="14 15">
    <name type="scientific">Kribbella rubisoli</name>
    <dbReference type="NCBI Taxonomy" id="3075929"/>
    <lineage>
        <taxon>Bacteria</taxon>
        <taxon>Bacillati</taxon>
        <taxon>Actinomycetota</taxon>
        <taxon>Actinomycetes</taxon>
        <taxon>Propionibacteriales</taxon>
        <taxon>Kribbellaceae</taxon>
        <taxon>Kribbella</taxon>
    </lineage>
</organism>
<dbReference type="InterPro" id="IPR036890">
    <property type="entry name" value="HATPase_C_sf"/>
</dbReference>
<accession>A0A4Q7WM76</accession>
<dbReference type="CDD" id="cd00075">
    <property type="entry name" value="HATPase"/>
    <property type="match status" value="1"/>
</dbReference>
<dbReference type="SMART" id="SM00304">
    <property type="entry name" value="HAMP"/>
    <property type="match status" value="1"/>
</dbReference>
<dbReference type="InterPro" id="IPR003594">
    <property type="entry name" value="HATPase_dom"/>
</dbReference>
<dbReference type="PROSITE" id="PS50109">
    <property type="entry name" value="HIS_KIN"/>
    <property type="match status" value="1"/>
</dbReference>
<evidence type="ECO:0000256" key="2">
    <source>
        <dbReference type="ARBA" id="ARBA00004236"/>
    </source>
</evidence>
<evidence type="ECO:0000256" key="8">
    <source>
        <dbReference type="ARBA" id="ARBA00022989"/>
    </source>
</evidence>
<dbReference type="Gene3D" id="6.10.340.10">
    <property type="match status" value="1"/>
</dbReference>
<dbReference type="GO" id="GO:0000155">
    <property type="term" value="F:phosphorelay sensor kinase activity"/>
    <property type="evidence" value="ECO:0007669"/>
    <property type="project" value="InterPro"/>
</dbReference>
<dbReference type="InterPro" id="IPR050428">
    <property type="entry name" value="TCS_sensor_his_kinase"/>
</dbReference>
<dbReference type="InterPro" id="IPR003661">
    <property type="entry name" value="HisK_dim/P_dom"/>
</dbReference>
<evidence type="ECO:0000256" key="9">
    <source>
        <dbReference type="ARBA" id="ARBA00023012"/>
    </source>
</evidence>
<dbReference type="PANTHER" id="PTHR45436">
    <property type="entry name" value="SENSOR HISTIDINE KINASE YKOH"/>
    <property type="match status" value="1"/>
</dbReference>
<dbReference type="CDD" id="cd06225">
    <property type="entry name" value="HAMP"/>
    <property type="match status" value="1"/>
</dbReference>
<comment type="catalytic activity">
    <reaction evidence="1">
        <text>ATP + protein L-histidine = ADP + protein N-phospho-L-histidine.</text>
        <dbReference type="EC" id="2.7.13.3"/>
    </reaction>
</comment>
<dbReference type="Gene3D" id="3.30.565.10">
    <property type="entry name" value="Histidine kinase-like ATPase, C-terminal domain"/>
    <property type="match status" value="1"/>
</dbReference>
<evidence type="ECO:0000259" key="13">
    <source>
        <dbReference type="PROSITE" id="PS50885"/>
    </source>
</evidence>
<dbReference type="Pfam" id="PF00672">
    <property type="entry name" value="HAMP"/>
    <property type="match status" value="1"/>
</dbReference>
<feature type="domain" description="HAMP" evidence="13">
    <location>
        <begin position="197"/>
        <end position="250"/>
    </location>
</feature>
<dbReference type="GO" id="GO:0005886">
    <property type="term" value="C:plasma membrane"/>
    <property type="evidence" value="ECO:0007669"/>
    <property type="project" value="UniProtKB-SubCell"/>
</dbReference>
<sequence length="466" mass="49500">MELQLAVLRNAISRLRRASVRSRSTAAAVVVVAVAMALGASLLLLLLQRALITTVSDAADGRAGDVAAQVSAEGIAALSIDLAKTTRASQIVQVLDSSGQVVAGSSARAESTALTQLRPAADTVQRAEVGEMPLLDDDHDFLIVARGVEYGGRTYTVVVASSVATQRATVATVTEYLAIGFPALLIVVAAAGWMLTGRALGPVERIRRRVQGIESSDLTERVPVPQTDDEIARLAATMNAMLDRLQTGQATQRAFVADASHELRSPLATVAAGLDVLEPSARGQAWEELHRLMKGEAERMRRLVENLLLLAKADDAALPMHRTDVDLDDLVDTEILRLREAKRLKVLADVQPVRVVGDPLRLSQMIRNLVENAATAAHSTVRLSTSERDGTAIVTVEDDGDGIPASDRQRVFERFVRLDTSRARASGGSGLGLSIVQEIIKAHHGSVTLTAPSTGGTTATVTLPLP</sequence>
<dbReference type="Pfam" id="PF00512">
    <property type="entry name" value="HisKA"/>
    <property type="match status" value="1"/>
</dbReference>
<feature type="transmembrane region" description="Helical" evidence="11">
    <location>
        <begin position="26"/>
        <end position="47"/>
    </location>
</feature>
<evidence type="ECO:0000256" key="5">
    <source>
        <dbReference type="ARBA" id="ARBA00022679"/>
    </source>
</evidence>
<keyword evidence="4" id="KW-0597">Phosphoprotein</keyword>
<evidence type="ECO:0000256" key="6">
    <source>
        <dbReference type="ARBA" id="ARBA00022692"/>
    </source>
</evidence>
<evidence type="ECO:0000256" key="4">
    <source>
        <dbReference type="ARBA" id="ARBA00022553"/>
    </source>
</evidence>
<evidence type="ECO:0000256" key="10">
    <source>
        <dbReference type="ARBA" id="ARBA00023136"/>
    </source>
</evidence>
<dbReference type="Gene3D" id="1.10.287.130">
    <property type="match status" value="1"/>
</dbReference>
<dbReference type="EMBL" id="SHKR01000015">
    <property type="protein sequence ID" value="RZU11204.1"/>
    <property type="molecule type" value="Genomic_DNA"/>
</dbReference>
<keyword evidence="6 11" id="KW-0812">Transmembrane</keyword>
<evidence type="ECO:0000256" key="7">
    <source>
        <dbReference type="ARBA" id="ARBA00022777"/>
    </source>
</evidence>
<keyword evidence="8 11" id="KW-1133">Transmembrane helix</keyword>
<dbReference type="SUPFAM" id="SSF47384">
    <property type="entry name" value="Homodimeric domain of signal transducing histidine kinase"/>
    <property type="match status" value="1"/>
</dbReference>
<dbReference type="RefSeq" id="WP_130447678.1">
    <property type="nucleotide sequence ID" value="NZ_SHKR01000015.1"/>
</dbReference>
<comment type="caution">
    <text evidence="14">The sequence shown here is derived from an EMBL/GenBank/DDBJ whole genome shotgun (WGS) entry which is preliminary data.</text>
</comment>
<reference evidence="14 15" key="1">
    <citation type="journal article" date="2015" name="Stand. Genomic Sci.">
        <title>Genomic Encyclopedia of Bacterial and Archaeal Type Strains, Phase III: the genomes of soil and plant-associated and newly described type strains.</title>
        <authorList>
            <person name="Whitman W.B."/>
            <person name="Woyke T."/>
            <person name="Klenk H.P."/>
            <person name="Zhou Y."/>
            <person name="Lilburn T.G."/>
            <person name="Beck B.J."/>
            <person name="De Vos P."/>
            <person name="Vandamme P."/>
            <person name="Eisen J.A."/>
            <person name="Garrity G."/>
            <person name="Hugenholtz P."/>
            <person name="Kyrpides N.C."/>
        </authorList>
    </citation>
    <scope>NUCLEOTIDE SEQUENCE [LARGE SCALE GENOMIC DNA]</scope>
    <source>
        <strain evidence="14 15">VKM Ac-2540</strain>
    </source>
</reference>
<dbReference type="PRINTS" id="PR00344">
    <property type="entry name" value="BCTRLSENSOR"/>
</dbReference>
<evidence type="ECO:0000259" key="12">
    <source>
        <dbReference type="PROSITE" id="PS50109"/>
    </source>
</evidence>
<proteinExistence type="predicted"/>